<dbReference type="OrthoDB" id="4562637at2"/>
<dbReference type="NCBIfam" id="TIGR02246">
    <property type="entry name" value="SgcJ/EcaC family oxidoreductase"/>
    <property type="match status" value="1"/>
</dbReference>
<accession>A0A285L4A4</accession>
<dbReference type="Pfam" id="PF14534">
    <property type="entry name" value="DUF4440"/>
    <property type="match status" value="1"/>
</dbReference>
<sequence length="149" mass="15973">MDATTNESPVVEDTTVDHTDDIAAIKRLVADVEEGFNNKDAELMVSGFTANASAGNAMGMVITGRDALLEAGRKGLAGFLKDEYARYEVTDIVFLRPNVAVAHKAARAITAEGDPIDVDPAMVALYVLVKEDGRWWTAARHNTLVPKAG</sequence>
<dbReference type="EMBL" id="OBEG01000001">
    <property type="protein sequence ID" value="SNY79313.1"/>
    <property type="molecule type" value="Genomic_DNA"/>
</dbReference>
<dbReference type="RefSeq" id="WP_097244231.1">
    <property type="nucleotide sequence ID" value="NZ_OBEG01000001.1"/>
</dbReference>
<dbReference type="Proteomes" id="UP000219565">
    <property type="component" value="Unassembled WGS sequence"/>
</dbReference>
<protein>
    <recommendedName>
        <fullName evidence="1">DUF4440 domain-containing protein</fullName>
    </recommendedName>
</protein>
<proteinExistence type="predicted"/>
<keyword evidence="3" id="KW-1185">Reference proteome</keyword>
<dbReference type="AlphaFoldDB" id="A0A285L4A4"/>
<dbReference type="SUPFAM" id="SSF54427">
    <property type="entry name" value="NTF2-like"/>
    <property type="match status" value="1"/>
</dbReference>
<feature type="domain" description="DUF4440" evidence="1">
    <location>
        <begin position="25"/>
        <end position="136"/>
    </location>
</feature>
<reference evidence="2 3" key="1">
    <citation type="submission" date="2017-09" db="EMBL/GenBank/DDBJ databases">
        <authorList>
            <person name="Ehlers B."/>
            <person name="Leendertz F.H."/>
        </authorList>
    </citation>
    <scope>NUCLEOTIDE SEQUENCE [LARGE SCALE GENOMIC DNA]</scope>
    <source>
        <strain evidence="2 3">DSM 45537</strain>
    </source>
</reference>
<dbReference type="InterPro" id="IPR032710">
    <property type="entry name" value="NTF2-like_dom_sf"/>
</dbReference>
<dbReference type="InterPro" id="IPR011944">
    <property type="entry name" value="Steroid_delta5-4_isomerase"/>
</dbReference>
<dbReference type="InterPro" id="IPR027843">
    <property type="entry name" value="DUF4440"/>
</dbReference>
<evidence type="ECO:0000259" key="1">
    <source>
        <dbReference type="Pfam" id="PF14534"/>
    </source>
</evidence>
<gene>
    <name evidence="2" type="ORF">SAMN04244553_1570</name>
</gene>
<name>A0A285L4A4_9NOCA</name>
<dbReference type="Gene3D" id="3.10.450.50">
    <property type="match status" value="1"/>
</dbReference>
<evidence type="ECO:0000313" key="3">
    <source>
        <dbReference type="Proteomes" id="UP000219565"/>
    </source>
</evidence>
<dbReference type="STRING" id="1379680.GCA_001612615_06584"/>
<evidence type="ECO:0000313" key="2">
    <source>
        <dbReference type="EMBL" id="SNY79313.1"/>
    </source>
</evidence>
<organism evidence="2 3">
    <name type="scientific">Nocardia amikacinitolerans</name>
    <dbReference type="NCBI Taxonomy" id="756689"/>
    <lineage>
        <taxon>Bacteria</taxon>
        <taxon>Bacillati</taxon>
        <taxon>Actinomycetota</taxon>
        <taxon>Actinomycetes</taxon>
        <taxon>Mycobacteriales</taxon>
        <taxon>Nocardiaceae</taxon>
        <taxon>Nocardia</taxon>
    </lineage>
</organism>